<evidence type="ECO:0000259" key="10">
    <source>
        <dbReference type="Pfam" id="PF01207"/>
    </source>
</evidence>
<protein>
    <recommendedName>
        <fullName evidence="7">tRNA-dihydrouridine synthase</fullName>
        <ecNumber evidence="7">1.3.1.-</ecNumber>
    </recommendedName>
</protein>
<comment type="cofactor">
    <cofactor evidence="7 9">
        <name>FMN</name>
        <dbReference type="ChEBI" id="CHEBI:58210"/>
    </cofactor>
</comment>
<dbReference type="Pfam" id="PF01207">
    <property type="entry name" value="Dus"/>
    <property type="match status" value="1"/>
</dbReference>
<dbReference type="PIRSF" id="PIRSF006621">
    <property type="entry name" value="Dus"/>
    <property type="match status" value="1"/>
</dbReference>
<dbReference type="EMBL" id="ML769393">
    <property type="protein sequence ID" value="KAE9407911.1"/>
    <property type="molecule type" value="Genomic_DNA"/>
</dbReference>
<evidence type="ECO:0000256" key="6">
    <source>
        <dbReference type="ARBA" id="ARBA00023027"/>
    </source>
</evidence>
<dbReference type="Gene3D" id="3.20.20.70">
    <property type="entry name" value="Aldolase class I"/>
    <property type="match status" value="1"/>
</dbReference>
<keyword evidence="9" id="KW-0547">Nucleotide-binding</keyword>
<dbReference type="SUPFAM" id="SSF51395">
    <property type="entry name" value="FMN-linked oxidoreductases"/>
    <property type="match status" value="1"/>
</dbReference>
<evidence type="ECO:0000256" key="4">
    <source>
        <dbReference type="ARBA" id="ARBA00022857"/>
    </source>
</evidence>
<dbReference type="InterPro" id="IPR013785">
    <property type="entry name" value="Aldolase_TIM"/>
</dbReference>
<evidence type="ECO:0000256" key="1">
    <source>
        <dbReference type="ARBA" id="ARBA00022630"/>
    </source>
</evidence>
<dbReference type="GO" id="GO:0017150">
    <property type="term" value="F:tRNA dihydrouridine synthase activity"/>
    <property type="evidence" value="ECO:0007669"/>
    <property type="project" value="InterPro"/>
</dbReference>
<keyword evidence="2 7" id="KW-0288">FMN</keyword>
<feature type="binding site" evidence="9">
    <location>
        <position position="141"/>
    </location>
    <ligand>
        <name>FMN</name>
        <dbReference type="ChEBI" id="CHEBI:58210"/>
    </ligand>
</feature>
<dbReference type="InterPro" id="IPR001269">
    <property type="entry name" value="DUS_fam"/>
</dbReference>
<dbReference type="PANTHER" id="PTHR11082">
    <property type="entry name" value="TRNA-DIHYDROURIDINE SYNTHASE"/>
    <property type="match status" value="1"/>
</dbReference>
<dbReference type="PANTHER" id="PTHR11082:SF5">
    <property type="entry name" value="TRNA-DIHYDROURIDINE(16_17) SYNTHASE [NAD(P)(+)]-LIKE"/>
    <property type="match status" value="1"/>
</dbReference>
<dbReference type="InterPro" id="IPR035587">
    <property type="entry name" value="DUS-like_FMN-bd"/>
</dbReference>
<comment type="function">
    <text evidence="7">Catalyzes the synthesis of dihydrouridine, a modified base found in the D-loop of most tRNAs.</text>
</comment>
<feature type="binding site" evidence="9">
    <location>
        <begin position="11"/>
        <end position="13"/>
    </location>
    <ligand>
        <name>FMN</name>
        <dbReference type="ChEBI" id="CHEBI:58210"/>
    </ligand>
</feature>
<name>A0A6A4IBB0_9AGAR</name>
<organism evidence="11 12">
    <name type="scientific">Gymnopus androsaceus JB14</name>
    <dbReference type="NCBI Taxonomy" id="1447944"/>
    <lineage>
        <taxon>Eukaryota</taxon>
        <taxon>Fungi</taxon>
        <taxon>Dikarya</taxon>
        <taxon>Basidiomycota</taxon>
        <taxon>Agaricomycotina</taxon>
        <taxon>Agaricomycetes</taxon>
        <taxon>Agaricomycetidae</taxon>
        <taxon>Agaricales</taxon>
        <taxon>Marasmiineae</taxon>
        <taxon>Omphalotaceae</taxon>
        <taxon>Gymnopus</taxon>
    </lineage>
</organism>
<keyword evidence="6" id="KW-0520">NAD</keyword>
<gene>
    <name evidence="11" type="ORF">BT96DRAFT_850091</name>
</gene>
<reference evidence="11" key="1">
    <citation type="journal article" date="2019" name="Environ. Microbiol.">
        <title>Fungal ecological strategies reflected in gene transcription - a case study of two litter decomposers.</title>
        <authorList>
            <person name="Barbi F."/>
            <person name="Kohler A."/>
            <person name="Barry K."/>
            <person name="Baskaran P."/>
            <person name="Daum C."/>
            <person name="Fauchery L."/>
            <person name="Ihrmark K."/>
            <person name="Kuo A."/>
            <person name="LaButti K."/>
            <person name="Lipzen A."/>
            <person name="Morin E."/>
            <person name="Grigoriev I.V."/>
            <person name="Henrissat B."/>
            <person name="Lindahl B."/>
            <person name="Martin F."/>
        </authorList>
    </citation>
    <scope>NUCLEOTIDE SEQUENCE</scope>
    <source>
        <strain evidence="11">JB14</strain>
    </source>
</reference>
<keyword evidence="4" id="KW-0521">NADP</keyword>
<dbReference type="OrthoDB" id="272303at2759"/>
<evidence type="ECO:0000313" key="12">
    <source>
        <dbReference type="Proteomes" id="UP000799118"/>
    </source>
</evidence>
<evidence type="ECO:0000256" key="2">
    <source>
        <dbReference type="ARBA" id="ARBA00022643"/>
    </source>
</evidence>
<sequence>MPLDLSFISAPMVSQSDFPFRFLTARYGATTVYTQMLLPEKLIHDQEYLEFHRKDLQSASAVPTVVQLCGNDAQVIVDAGRKIQDLCDAIGATPDLNLGCPQEAAKDAHYGAYLLGQKDWPLVENIVSSMAQSFTVPVSTKIRLCQPSSKTVEFAERLQASGSSWITLHARTTSARRRRQGAADLSEVKKLKQSERLTIPIISNGNVRVFDDLSNNLEHTGADGLMVGETLLGNPCIFANDVLPDPVEISLEYLDVCRLYPGVATLKSIQTHIRHFIEFQCSRRSWFNNFRSALNSCSDLDDIERLLRVKVQRWRGKSVTSSLHSSSDDEQELEDNTDSVLDISTGFDLLHL</sequence>
<feature type="domain" description="DUS-like FMN-binding" evidence="10">
    <location>
        <begin position="10"/>
        <end position="300"/>
    </location>
</feature>
<feature type="binding site" evidence="9">
    <location>
        <position position="67"/>
    </location>
    <ligand>
        <name>FMN</name>
        <dbReference type="ChEBI" id="CHEBI:58210"/>
    </ligand>
</feature>
<dbReference type="AlphaFoldDB" id="A0A6A4IBB0"/>
<feature type="binding site" evidence="9">
    <location>
        <position position="169"/>
    </location>
    <ligand>
        <name>FMN</name>
        <dbReference type="ChEBI" id="CHEBI:58210"/>
    </ligand>
</feature>
<dbReference type="EC" id="1.3.1.-" evidence="7"/>
<keyword evidence="1 7" id="KW-0285">Flavoprotein</keyword>
<feature type="active site" description="Proton donor" evidence="8">
    <location>
        <position position="100"/>
    </location>
</feature>
<accession>A0A6A4IBB0</accession>
<evidence type="ECO:0000256" key="3">
    <source>
        <dbReference type="ARBA" id="ARBA00022694"/>
    </source>
</evidence>
<evidence type="ECO:0000256" key="8">
    <source>
        <dbReference type="PIRSR" id="PIRSR006621-1"/>
    </source>
</evidence>
<keyword evidence="12" id="KW-1185">Reference proteome</keyword>
<evidence type="ECO:0000256" key="9">
    <source>
        <dbReference type="PIRSR" id="PIRSR006621-2"/>
    </source>
</evidence>
<comment type="similarity">
    <text evidence="7">Belongs to the dus family.</text>
</comment>
<evidence type="ECO:0000313" key="11">
    <source>
        <dbReference type="EMBL" id="KAE9407911.1"/>
    </source>
</evidence>
<evidence type="ECO:0000256" key="7">
    <source>
        <dbReference type="PIRNR" id="PIRNR006621"/>
    </source>
</evidence>
<dbReference type="CDD" id="cd02801">
    <property type="entry name" value="DUS_like_FMN"/>
    <property type="match status" value="1"/>
</dbReference>
<keyword evidence="3 7" id="KW-0819">tRNA processing</keyword>
<dbReference type="Proteomes" id="UP000799118">
    <property type="component" value="Unassembled WGS sequence"/>
</dbReference>
<proteinExistence type="inferred from homology"/>
<keyword evidence="5 7" id="KW-0560">Oxidoreductase</keyword>
<evidence type="ECO:0000256" key="5">
    <source>
        <dbReference type="ARBA" id="ARBA00023002"/>
    </source>
</evidence>
<dbReference type="GO" id="GO:0050660">
    <property type="term" value="F:flavin adenine dinucleotide binding"/>
    <property type="evidence" value="ECO:0007669"/>
    <property type="project" value="InterPro"/>
</dbReference>